<evidence type="ECO:0000313" key="3">
    <source>
        <dbReference type="EMBL" id="CAB9501293.1"/>
    </source>
</evidence>
<feature type="compositionally biased region" description="Acidic residues" evidence="1">
    <location>
        <begin position="805"/>
        <end position="814"/>
    </location>
</feature>
<keyword evidence="2" id="KW-0732">Signal</keyword>
<evidence type="ECO:0000256" key="2">
    <source>
        <dbReference type="SAM" id="SignalP"/>
    </source>
</evidence>
<proteinExistence type="predicted"/>
<dbReference type="EMBL" id="CAICTM010000103">
    <property type="protein sequence ID" value="CAB9501293.1"/>
    <property type="molecule type" value="Genomic_DNA"/>
</dbReference>
<gene>
    <name evidence="3" type="ORF">SEMRO_104_G052960.1</name>
</gene>
<feature type="compositionally biased region" description="Polar residues" evidence="1">
    <location>
        <begin position="744"/>
        <end position="754"/>
    </location>
</feature>
<accession>A0A9N8H449</accession>
<feature type="signal peptide" evidence="2">
    <location>
        <begin position="1"/>
        <end position="25"/>
    </location>
</feature>
<dbReference type="Proteomes" id="UP001153069">
    <property type="component" value="Unassembled WGS sequence"/>
</dbReference>
<feature type="chain" id="PRO_5040228158" evidence="2">
    <location>
        <begin position="26"/>
        <end position="990"/>
    </location>
</feature>
<protein>
    <submittedName>
        <fullName evidence="3">Uncharacterized protein</fullName>
    </submittedName>
</protein>
<feature type="compositionally biased region" description="Polar residues" evidence="1">
    <location>
        <begin position="815"/>
        <end position="828"/>
    </location>
</feature>
<reference evidence="3" key="1">
    <citation type="submission" date="2020-06" db="EMBL/GenBank/DDBJ databases">
        <authorList>
            <consortium name="Plant Systems Biology data submission"/>
        </authorList>
    </citation>
    <scope>NUCLEOTIDE SEQUENCE</scope>
    <source>
        <strain evidence="3">D6</strain>
    </source>
</reference>
<dbReference type="OrthoDB" id="422042at2759"/>
<sequence length="990" mass="110061">MMSNSLQRLLLLLPLLSSLVGLTKAGYQEDYFQELRFRSSVEKAMRSVAQILETTRHPRLAQDEDHVYEDKYALAEFLTNTVIAAEMNTLEASLGFTKDVFDKVWTKVHDDKKSVTMRFQAEKTTRFLKDEEVSVVTGENEVEEVEITESGSEGSSFWGGKNNEKTKTVKTKIRETVLQRHWKVGLKIQLVLFFGADTDHPIELLSRNSSRTFVTSGSKKMGTEAPPSTDETTANYGPSDINLTWLMQMISREKMSQFSINRDDNKTCKTPRRNEDVDAAVKFLLVMEAWASQVVTFFQGTVARMETYTTAQSKKYQSFMDDNHQVAESLFLPTLPLLENSTVLSDLDLGRLLNEQARRIDEANNRIESTLDDNDPTTLISAVEAKLIVASIHLKQLVLQYRDSINYIEDLLKNQLKRAIGKELTASDFESFMRSHYQKLFGSDYAPKLFSYAVRRPNHHPDGILSIEGPTVKDTTVSYDPAQTFVRQIQSDNPESSSIYIPINAATSVEIKGDRYLHGWLQHRFNVGVHSGQSQFRLAARAHQFSNFLLVVGTMAGPDKFQPSSAIVLQNKDEVLIPLITEIIPSAKEFKDAISSLSPEQQAFAKAFRASQLASSLFGVCVIQLKPQLEKLLGLPSDTLTKEIKLTQDLMNLFVEYQIPSDLLSVHHELSSSLNATVKLDSVKSNVRAVMDVIEQAKEEIRLEEKRKAEVKEQMYPSASPSASPSGSPSRSPSASPSSSPSSNEFYASTTSSRSSERVMPRAARSLSTAKMDAVLSESSAHSQSFAGAPPKKSASYQEGSIPEPSEEEVDESGDNGSPESAMKSQRSLASDFTLLPKLLDSLLEKHDQDGSLRSTIVKARDSWTRTRKENLLTPSRTEFIGTPVIETEKKKAFDLLDALSRSGSLPIEQSELHIVVVLSHCFEDDLISTIVKDNINPIEKAEKSSLLVASTVHGQAVNELIGDPDTLQRLTDTFPAVVEASTEIAAQAA</sequence>
<evidence type="ECO:0000256" key="1">
    <source>
        <dbReference type="SAM" id="MobiDB-lite"/>
    </source>
</evidence>
<evidence type="ECO:0000313" key="4">
    <source>
        <dbReference type="Proteomes" id="UP001153069"/>
    </source>
</evidence>
<feature type="region of interest" description="Disordered" evidence="1">
    <location>
        <begin position="215"/>
        <end position="236"/>
    </location>
</feature>
<comment type="caution">
    <text evidence="3">The sequence shown here is derived from an EMBL/GenBank/DDBJ whole genome shotgun (WGS) entry which is preliminary data.</text>
</comment>
<keyword evidence="4" id="KW-1185">Reference proteome</keyword>
<feature type="region of interest" description="Disordered" evidence="1">
    <location>
        <begin position="705"/>
        <end position="828"/>
    </location>
</feature>
<organism evidence="3 4">
    <name type="scientific">Seminavis robusta</name>
    <dbReference type="NCBI Taxonomy" id="568900"/>
    <lineage>
        <taxon>Eukaryota</taxon>
        <taxon>Sar</taxon>
        <taxon>Stramenopiles</taxon>
        <taxon>Ochrophyta</taxon>
        <taxon>Bacillariophyta</taxon>
        <taxon>Bacillariophyceae</taxon>
        <taxon>Bacillariophycidae</taxon>
        <taxon>Naviculales</taxon>
        <taxon>Naviculaceae</taxon>
        <taxon>Seminavis</taxon>
    </lineage>
</organism>
<feature type="compositionally biased region" description="Polar residues" evidence="1">
    <location>
        <begin position="777"/>
        <end position="786"/>
    </location>
</feature>
<dbReference type="AlphaFoldDB" id="A0A9N8H449"/>
<name>A0A9N8H449_9STRA</name>
<feature type="compositionally biased region" description="Low complexity" evidence="1">
    <location>
        <begin position="717"/>
        <end position="743"/>
    </location>
</feature>